<protein>
    <submittedName>
        <fullName evidence="1">Uncharacterized protein</fullName>
    </submittedName>
</protein>
<organism evidence="1 2">
    <name type="scientific">Anabarilius grahami</name>
    <name type="common">Kanglang fish</name>
    <name type="synonym">Barilius grahami</name>
    <dbReference type="NCBI Taxonomy" id="495550"/>
    <lineage>
        <taxon>Eukaryota</taxon>
        <taxon>Metazoa</taxon>
        <taxon>Chordata</taxon>
        <taxon>Craniata</taxon>
        <taxon>Vertebrata</taxon>
        <taxon>Euteleostomi</taxon>
        <taxon>Actinopterygii</taxon>
        <taxon>Neopterygii</taxon>
        <taxon>Teleostei</taxon>
        <taxon>Ostariophysi</taxon>
        <taxon>Cypriniformes</taxon>
        <taxon>Xenocyprididae</taxon>
        <taxon>Xenocypridinae</taxon>
        <taxon>Xenocypridinae incertae sedis</taxon>
        <taxon>Anabarilius</taxon>
    </lineage>
</organism>
<name>A0A3N0XRU9_ANAGA</name>
<dbReference type="AlphaFoldDB" id="A0A3N0XRU9"/>
<keyword evidence="2" id="KW-1185">Reference proteome</keyword>
<sequence length="126" mass="14525">MSVAKATTEHHVMWTLALNQTLTETGGELLWDLEVPWTSSKSFNLPSLSPLSSSHFRFQLFSPTCYPDIHQKVSLPHQHLPISFSISFFGENAEKEKGRKTFTSVERERIWPRVCFKFLCLIKAKK</sequence>
<proteinExistence type="predicted"/>
<dbReference type="Proteomes" id="UP000281406">
    <property type="component" value="Unassembled WGS sequence"/>
</dbReference>
<gene>
    <name evidence="1" type="ORF">DPX16_13733</name>
</gene>
<evidence type="ECO:0000313" key="2">
    <source>
        <dbReference type="Proteomes" id="UP000281406"/>
    </source>
</evidence>
<evidence type="ECO:0000313" key="1">
    <source>
        <dbReference type="EMBL" id="ROJ29289.1"/>
    </source>
</evidence>
<comment type="caution">
    <text evidence="1">The sequence shown here is derived from an EMBL/GenBank/DDBJ whole genome shotgun (WGS) entry which is preliminary data.</text>
</comment>
<accession>A0A3N0XRU9</accession>
<dbReference type="EMBL" id="RJVU01062584">
    <property type="protein sequence ID" value="ROJ29289.1"/>
    <property type="molecule type" value="Genomic_DNA"/>
</dbReference>
<reference evidence="1 2" key="1">
    <citation type="submission" date="2018-10" db="EMBL/GenBank/DDBJ databases">
        <title>Genome assembly for a Yunnan-Guizhou Plateau 3E fish, Anabarilius grahami (Regan), and its evolutionary and genetic applications.</title>
        <authorList>
            <person name="Jiang W."/>
        </authorList>
    </citation>
    <scope>NUCLEOTIDE SEQUENCE [LARGE SCALE GENOMIC DNA]</scope>
    <source>
        <strain evidence="1">AG-KIZ</strain>
        <tissue evidence="1">Muscle</tissue>
    </source>
</reference>